<dbReference type="EMBL" id="BAABDK010000016">
    <property type="protein sequence ID" value="GAA4034873.1"/>
    <property type="molecule type" value="Genomic_DNA"/>
</dbReference>
<dbReference type="RefSeq" id="WP_345053419.1">
    <property type="nucleotide sequence ID" value="NZ_BAABDK010000016.1"/>
</dbReference>
<sequence>MPALQEWVDEVIRGQRWEHFDDLHVDELDSQFRRPGRWMEASVMVLEVLEQLIARQNYQILLIIHLATTSVSAAGQPIDRLPLEDALGHTPPSFYLFPQPSDVVTQTVQAAVQLPDLSQQLQRAVYFQEQYEDGEYDPSLLILSTTLKAEHSA</sequence>
<evidence type="ECO:0000313" key="1">
    <source>
        <dbReference type="EMBL" id="GAA4034873.1"/>
    </source>
</evidence>
<name>A0ABP7U2Q9_9BACT</name>
<protein>
    <submittedName>
        <fullName evidence="1">Uncharacterized protein</fullName>
    </submittedName>
</protein>
<evidence type="ECO:0000313" key="2">
    <source>
        <dbReference type="Proteomes" id="UP001501469"/>
    </source>
</evidence>
<comment type="caution">
    <text evidence="1">The sequence shown here is derived from an EMBL/GenBank/DDBJ whole genome shotgun (WGS) entry which is preliminary data.</text>
</comment>
<dbReference type="Proteomes" id="UP001501469">
    <property type="component" value="Unassembled WGS sequence"/>
</dbReference>
<keyword evidence="2" id="KW-1185">Reference proteome</keyword>
<gene>
    <name evidence="1" type="ORF">GCM10022409_19190</name>
</gene>
<organism evidence="1 2">
    <name type="scientific">Hymenobacter glaciei</name>
    <dbReference type="NCBI Taxonomy" id="877209"/>
    <lineage>
        <taxon>Bacteria</taxon>
        <taxon>Pseudomonadati</taxon>
        <taxon>Bacteroidota</taxon>
        <taxon>Cytophagia</taxon>
        <taxon>Cytophagales</taxon>
        <taxon>Hymenobacteraceae</taxon>
        <taxon>Hymenobacter</taxon>
    </lineage>
</organism>
<accession>A0ABP7U2Q9</accession>
<proteinExistence type="predicted"/>
<reference evidence="2" key="1">
    <citation type="journal article" date="2019" name="Int. J. Syst. Evol. Microbiol.">
        <title>The Global Catalogue of Microorganisms (GCM) 10K type strain sequencing project: providing services to taxonomists for standard genome sequencing and annotation.</title>
        <authorList>
            <consortium name="The Broad Institute Genomics Platform"/>
            <consortium name="The Broad Institute Genome Sequencing Center for Infectious Disease"/>
            <person name="Wu L."/>
            <person name="Ma J."/>
        </authorList>
    </citation>
    <scope>NUCLEOTIDE SEQUENCE [LARGE SCALE GENOMIC DNA]</scope>
    <source>
        <strain evidence="2">JCM 17225</strain>
    </source>
</reference>